<proteinExistence type="predicted"/>
<comment type="caution">
    <text evidence="2">The sequence shown here is derived from an EMBL/GenBank/DDBJ whole genome shotgun (WGS) entry which is preliminary data.</text>
</comment>
<name>A0A9P5SCQ4_9FUNG</name>
<dbReference type="InterPro" id="IPR045058">
    <property type="entry name" value="GIMA/IAN/Toc"/>
</dbReference>
<dbReference type="PANTHER" id="PTHR10903:SF184">
    <property type="entry name" value="GTP-BINDING PROTEIN A"/>
    <property type="match status" value="1"/>
</dbReference>
<dbReference type="InterPro" id="IPR006073">
    <property type="entry name" value="GTP-bd"/>
</dbReference>
<sequence>MTAILLLGNAGAGKSTLLTQLGGTKFKAGVHFRKGFTKSIEQEQVTLSNGQTVMLIDVPGLFEPDDAATMVNASVLNVALKMDFEFKIFFVMTANNRGPQDREMVMMSKINECIKTAAGSRVSFRLIVNQIMSDDVYKMYEHHVAKDNCKTLFKDLDIEGFSFDIKIDSVMLLRFDEVDIYYGRFREKMEKEVYQHSPVVIKMEMPLAFSNEDLNMYAASFRAFVQKMYNTGGLFRGAVGAMSWLLHPPGIAAYKYVKELESGFSSSMRDQIHSVLVLGKSQSGKTALIQHIKNYEAEDYIIDQSLLGDGTFSKTGTTRPFPVKSCLPSYEAFQKRTGQVINLKDLGVEYKDDEDYQDLLLSSETDVGLRFAPEGFDKPLLDAVEFEFVDTPGLCNHEDRDSSHALDVIDKIVTTRSFSLVLIVINSHDPLSAELLLAFQYYAEILGDLCNKIAFVFTHVDYLHSRLNTNQNLALEEKLCLLSRIFKGSVAGEIEPFPSFAIDLSQKKQPVVQCMIRNTLKDILQLAISRPATMVDTSTKNVQRVNRIPHPSNFDNKKRMAALDHIHGELDPRTKVNMQEKKTSRRSTPEDVNILLIGDVQSGKTSLLETMKMYAEAGSVFNEELVVLGSNGIPDEVMQVASFAAEFHTLEIRALSNGRHHIVNIEEDARTLHPDAFESLLNMGQGNVVTRHIPPSVSKEYRFSVFEAPGFHNDAEDPQGLQRKVLAIYRTIVESQTDIHHILVTLAPDSITTITKAFITLLTEMFVNIQPHISFVHTKIDYSQLHWSNEQFHNSVNRKKMELQQQLLQPSLPTFMIDNSQYADRPIKRAISQNAIRKILQTTMSKRPDCSVLTLVKPKYSVLVLGQTQSGKSTLVQHIKKYANPSHEIDQSFLGNGNVSKTLSTTHFSIDSNLPAYEVQRNNDRSIVNLQDLQFKNEDDYHELIEGREKDYTLRISQDPQYLPSQLIEFQFLDTPGLNDTDQRDTIFADNIIKGIIKTRTFNLILIIVSVKCSLSQEFGFALEYYSNVLQGLHANMAFLHTHVNYADCHYSNTKHHDNMAARHRVFSNIFRDCAYTPNPHNTVEETTSMDIDSPVYRRFTIDMHKGKRPIVQCLIRNTLREILKLAVDNVPVDLDTSDGNIARINGLVHPDKANQEYRDRFRKAKSVAMP</sequence>
<dbReference type="SUPFAM" id="SSF52540">
    <property type="entry name" value="P-loop containing nucleoside triphosphate hydrolases"/>
    <property type="match status" value="4"/>
</dbReference>
<dbReference type="Proteomes" id="UP000696485">
    <property type="component" value="Unassembled WGS sequence"/>
</dbReference>
<dbReference type="Pfam" id="PF01926">
    <property type="entry name" value="MMR_HSR1"/>
    <property type="match status" value="1"/>
</dbReference>
<dbReference type="InterPro" id="IPR027417">
    <property type="entry name" value="P-loop_NTPase"/>
</dbReference>
<evidence type="ECO:0000259" key="1">
    <source>
        <dbReference type="Pfam" id="PF01926"/>
    </source>
</evidence>
<evidence type="ECO:0000313" key="3">
    <source>
        <dbReference type="Proteomes" id="UP000696485"/>
    </source>
</evidence>
<organism evidence="2 3">
    <name type="scientific">Podila minutissima</name>
    <dbReference type="NCBI Taxonomy" id="64525"/>
    <lineage>
        <taxon>Eukaryota</taxon>
        <taxon>Fungi</taxon>
        <taxon>Fungi incertae sedis</taxon>
        <taxon>Mucoromycota</taxon>
        <taxon>Mortierellomycotina</taxon>
        <taxon>Mortierellomycetes</taxon>
        <taxon>Mortierellales</taxon>
        <taxon>Mortierellaceae</taxon>
        <taxon>Podila</taxon>
    </lineage>
</organism>
<dbReference type="AlphaFoldDB" id="A0A9P5SCQ4"/>
<gene>
    <name evidence="2" type="ORF">BG006_010810</name>
</gene>
<feature type="domain" description="G" evidence="1">
    <location>
        <begin position="4"/>
        <end position="107"/>
    </location>
</feature>
<keyword evidence="3" id="KW-1185">Reference proteome</keyword>
<dbReference type="EMBL" id="JAAAUY010000881">
    <property type="protein sequence ID" value="KAF9325723.1"/>
    <property type="molecule type" value="Genomic_DNA"/>
</dbReference>
<evidence type="ECO:0000313" key="2">
    <source>
        <dbReference type="EMBL" id="KAF9325723.1"/>
    </source>
</evidence>
<dbReference type="PANTHER" id="PTHR10903">
    <property type="entry name" value="GTPASE, IMAP FAMILY MEMBER-RELATED"/>
    <property type="match status" value="1"/>
</dbReference>
<dbReference type="GO" id="GO:0005525">
    <property type="term" value="F:GTP binding"/>
    <property type="evidence" value="ECO:0007669"/>
    <property type="project" value="InterPro"/>
</dbReference>
<reference evidence="2" key="1">
    <citation type="journal article" date="2020" name="Fungal Divers.">
        <title>Resolving the Mortierellaceae phylogeny through synthesis of multi-gene phylogenetics and phylogenomics.</title>
        <authorList>
            <person name="Vandepol N."/>
            <person name="Liber J."/>
            <person name="Desiro A."/>
            <person name="Na H."/>
            <person name="Kennedy M."/>
            <person name="Barry K."/>
            <person name="Grigoriev I.V."/>
            <person name="Miller A.N."/>
            <person name="O'Donnell K."/>
            <person name="Stajich J.E."/>
            <person name="Bonito G."/>
        </authorList>
    </citation>
    <scope>NUCLEOTIDE SEQUENCE</scope>
    <source>
        <strain evidence="2">NVP1</strain>
    </source>
</reference>
<dbReference type="Gene3D" id="3.40.50.300">
    <property type="entry name" value="P-loop containing nucleotide triphosphate hydrolases"/>
    <property type="match status" value="4"/>
</dbReference>
<accession>A0A9P5SCQ4</accession>
<protein>
    <recommendedName>
        <fullName evidence="1">G domain-containing protein</fullName>
    </recommendedName>
</protein>